<reference evidence="14" key="1">
    <citation type="submission" date="2024-04" db="EMBL/GenBank/DDBJ databases">
        <title>Salinicola lusitanus LLJ914,a marine bacterium isolated from the Okinawa Trough.</title>
        <authorList>
            <person name="Li J."/>
        </authorList>
    </citation>
    <scope>NUCLEOTIDE SEQUENCE [LARGE SCALE GENOMIC DNA]</scope>
</reference>
<dbReference type="GO" id="GO:0008270">
    <property type="term" value="F:zinc ion binding"/>
    <property type="evidence" value="ECO:0007669"/>
    <property type="project" value="UniProtKB-KW"/>
</dbReference>
<dbReference type="FunFam" id="3.30.160.60:FF:001289">
    <property type="entry name" value="Zinc finger protein 574"/>
    <property type="match status" value="1"/>
</dbReference>
<feature type="domain" description="C2H2-type" evidence="12">
    <location>
        <begin position="261"/>
        <end position="288"/>
    </location>
</feature>
<feature type="region of interest" description="Disordered" evidence="11">
    <location>
        <begin position="105"/>
        <end position="126"/>
    </location>
</feature>
<feature type="domain" description="C2H2-type" evidence="12">
    <location>
        <begin position="165"/>
        <end position="192"/>
    </location>
</feature>
<organism evidence="13 14">
    <name type="scientific">Mugilogobius chulae</name>
    <name type="common">yellowstripe goby</name>
    <dbReference type="NCBI Taxonomy" id="88201"/>
    <lineage>
        <taxon>Eukaryota</taxon>
        <taxon>Metazoa</taxon>
        <taxon>Chordata</taxon>
        <taxon>Craniata</taxon>
        <taxon>Vertebrata</taxon>
        <taxon>Euteleostomi</taxon>
        <taxon>Actinopterygii</taxon>
        <taxon>Neopterygii</taxon>
        <taxon>Teleostei</taxon>
        <taxon>Neoteleostei</taxon>
        <taxon>Acanthomorphata</taxon>
        <taxon>Gobiaria</taxon>
        <taxon>Gobiiformes</taxon>
        <taxon>Gobioidei</taxon>
        <taxon>Gobiidae</taxon>
        <taxon>Gobionellinae</taxon>
        <taxon>Mugilogobius</taxon>
    </lineage>
</organism>
<feature type="domain" description="C2H2-type" evidence="12">
    <location>
        <begin position="204"/>
        <end position="232"/>
    </location>
</feature>
<dbReference type="PANTHER" id="PTHR16515">
    <property type="entry name" value="PR DOMAIN ZINC FINGER PROTEIN"/>
    <property type="match status" value="1"/>
</dbReference>
<dbReference type="InterPro" id="IPR013087">
    <property type="entry name" value="Znf_C2H2_type"/>
</dbReference>
<evidence type="ECO:0000259" key="12">
    <source>
        <dbReference type="PROSITE" id="PS50157"/>
    </source>
</evidence>
<protein>
    <recommendedName>
        <fullName evidence="12">C2H2-type domain-containing protein</fullName>
    </recommendedName>
</protein>
<gene>
    <name evidence="13" type="ORF">WMY93_024740</name>
</gene>
<keyword evidence="9" id="KW-0539">Nucleus</keyword>
<name>A0AAW0N0F2_9GOBI</name>
<keyword evidence="14" id="KW-1185">Reference proteome</keyword>
<evidence type="ECO:0000256" key="11">
    <source>
        <dbReference type="SAM" id="MobiDB-lite"/>
    </source>
</evidence>
<evidence type="ECO:0000256" key="6">
    <source>
        <dbReference type="ARBA" id="ARBA00023015"/>
    </source>
</evidence>
<evidence type="ECO:0000313" key="14">
    <source>
        <dbReference type="Proteomes" id="UP001460270"/>
    </source>
</evidence>
<keyword evidence="3" id="KW-0677">Repeat</keyword>
<keyword evidence="4 10" id="KW-0863">Zinc-finger</keyword>
<evidence type="ECO:0000256" key="5">
    <source>
        <dbReference type="ARBA" id="ARBA00022833"/>
    </source>
</evidence>
<dbReference type="GO" id="GO:0006357">
    <property type="term" value="P:regulation of transcription by RNA polymerase II"/>
    <property type="evidence" value="ECO:0007669"/>
    <property type="project" value="UniProtKB-ARBA"/>
</dbReference>
<dbReference type="Proteomes" id="UP001460270">
    <property type="component" value="Unassembled WGS sequence"/>
</dbReference>
<dbReference type="InterPro" id="IPR050331">
    <property type="entry name" value="Zinc_finger"/>
</dbReference>
<dbReference type="PANTHER" id="PTHR16515:SF49">
    <property type="entry name" value="GASTRULA ZINC FINGER PROTEIN XLCGF49.1-LIKE-RELATED"/>
    <property type="match status" value="1"/>
</dbReference>
<evidence type="ECO:0000256" key="7">
    <source>
        <dbReference type="ARBA" id="ARBA00023125"/>
    </source>
</evidence>
<dbReference type="SUPFAM" id="SSF57667">
    <property type="entry name" value="beta-beta-alpha zinc fingers"/>
    <property type="match status" value="3"/>
</dbReference>
<feature type="domain" description="C2H2-type" evidence="12">
    <location>
        <begin position="233"/>
        <end position="260"/>
    </location>
</feature>
<dbReference type="FunFam" id="3.30.160.60:FF:000646">
    <property type="entry name" value="Myeloid zinc finger 1"/>
    <property type="match status" value="1"/>
</dbReference>
<keyword evidence="6" id="KW-0805">Transcription regulation</keyword>
<evidence type="ECO:0000256" key="2">
    <source>
        <dbReference type="ARBA" id="ARBA00022723"/>
    </source>
</evidence>
<dbReference type="GO" id="GO:0005634">
    <property type="term" value="C:nucleus"/>
    <property type="evidence" value="ECO:0007669"/>
    <property type="project" value="UniProtKB-SubCell"/>
</dbReference>
<dbReference type="GO" id="GO:0003677">
    <property type="term" value="F:DNA binding"/>
    <property type="evidence" value="ECO:0007669"/>
    <property type="project" value="UniProtKB-KW"/>
</dbReference>
<evidence type="ECO:0000256" key="4">
    <source>
        <dbReference type="ARBA" id="ARBA00022771"/>
    </source>
</evidence>
<evidence type="ECO:0000256" key="8">
    <source>
        <dbReference type="ARBA" id="ARBA00023163"/>
    </source>
</evidence>
<evidence type="ECO:0000256" key="1">
    <source>
        <dbReference type="ARBA" id="ARBA00004123"/>
    </source>
</evidence>
<keyword evidence="8" id="KW-0804">Transcription</keyword>
<evidence type="ECO:0000256" key="9">
    <source>
        <dbReference type="ARBA" id="ARBA00023242"/>
    </source>
</evidence>
<sequence>MSQKVDAVRALVTERLTAAAEEIFALVERTIVEYEEELCRSKEENQRKQQLLDSLLNPQPHTTAQGGQAQTAVSDLPLETVEPESNETLQIKLELDELSIKQEMQLPHISSESTTKENEELTDNDEDWERPFHLFTARQASENCEKRHDATVDLSPASQQTEKPFSCSVCQKRFAQKVILRIHMSTHFDAQNSAVTEHLKEKPFRCGFCGKKFRQLDSYSLHVKHRHTGVKPFSCAECGARFRRRRNAVGHMSVHTGLLPFKCGECDAQFIQKKKLVKHKKTHIQKSGCV</sequence>
<dbReference type="InterPro" id="IPR036236">
    <property type="entry name" value="Znf_C2H2_sf"/>
</dbReference>
<dbReference type="SMART" id="SM00355">
    <property type="entry name" value="ZnF_C2H2"/>
    <property type="match status" value="4"/>
</dbReference>
<dbReference type="AlphaFoldDB" id="A0AAW0N0F2"/>
<dbReference type="Gene3D" id="3.30.160.60">
    <property type="entry name" value="Classic Zinc Finger"/>
    <property type="match status" value="4"/>
</dbReference>
<proteinExistence type="predicted"/>
<keyword evidence="2" id="KW-0479">Metal-binding</keyword>
<evidence type="ECO:0000313" key="13">
    <source>
        <dbReference type="EMBL" id="KAK7889180.1"/>
    </source>
</evidence>
<evidence type="ECO:0000256" key="10">
    <source>
        <dbReference type="PROSITE-ProRule" id="PRU00042"/>
    </source>
</evidence>
<evidence type="ECO:0000256" key="3">
    <source>
        <dbReference type="ARBA" id="ARBA00022737"/>
    </source>
</evidence>
<comment type="caution">
    <text evidence="13">The sequence shown here is derived from an EMBL/GenBank/DDBJ whole genome shotgun (WGS) entry which is preliminary data.</text>
</comment>
<keyword evidence="7" id="KW-0238">DNA-binding</keyword>
<dbReference type="Pfam" id="PF00096">
    <property type="entry name" value="zf-C2H2"/>
    <property type="match status" value="3"/>
</dbReference>
<keyword evidence="5" id="KW-0862">Zinc</keyword>
<dbReference type="PROSITE" id="PS50157">
    <property type="entry name" value="ZINC_FINGER_C2H2_2"/>
    <property type="match status" value="4"/>
</dbReference>
<dbReference type="EMBL" id="JBBPFD010000018">
    <property type="protein sequence ID" value="KAK7889180.1"/>
    <property type="molecule type" value="Genomic_DNA"/>
</dbReference>
<comment type="subcellular location">
    <subcellularLocation>
        <location evidence="1">Nucleus</location>
    </subcellularLocation>
</comment>
<accession>A0AAW0N0F2</accession>
<dbReference type="PROSITE" id="PS00028">
    <property type="entry name" value="ZINC_FINGER_C2H2_1"/>
    <property type="match status" value="4"/>
</dbReference>
<dbReference type="FunFam" id="3.30.160.60:FF:000322">
    <property type="entry name" value="GDNF-inducible zinc finger protein 1"/>
    <property type="match status" value="1"/>
</dbReference>